<dbReference type="GO" id="GO:0016787">
    <property type="term" value="F:hydrolase activity"/>
    <property type="evidence" value="ECO:0007669"/>
    <property type="project" value="UniProtKB-KW"/>
</dbReference>
<evidence type="ECO:0000259" key="2">
    <source>
        <dbReference type="Pfam" id="PF12706"/>
    </source>
</evidence>
<dbReference type="Proteomes" id="UP000199051">
    <property type="component" value="Unassembled WGS sequence"/>
</dbReference>
<keyword evidence="1" id="KW-0378">Hydrolase</keyword>
<evidence type="ECO:0000313" key="4">
    <source>
        <dbReference type="Proteomes" id="UP000199051"/>
    </source>
</evidence>
<sequence>MAHVPRVTHVGGPTTLVEVDGWRLLTDPTFDPPGARYRFGWGISSVKLAGPAVAAADLPPIDAVLLTHDHHGDNLDAAGRALLAEVPTVLTTVAGARRLGSATGLAPWSEVVLEADGKPPLRVTATPCRHGPPLSRPVVGEVTGFALHATTGVTWITGDTVLYPALREVATRLTIDTTVLHLGAVQFPLTGPLRYTMTGADAVELLSLVRPRAVVPVHYEGWAHFHEGRAAVEKALASAPADVRDLFHWLTPGEPTEV</sequence>
<protein>
    <submittedName>
        <fullName evidence="3">L-ascorbate metabolism protein UlaG, beta-lactamase superfamily</fullName>
    </submittedName>
</protein>
<name>A0A1H9X099_9PSEU</name>
<evidence type="ECO:0000256" key="1">
    <source>
        <dbReference type="ARBA" id="ARBA00022801"/>
    </source>
</evidence>
<dbReference type="InterPro" id="IPR036866">
    <property type="entry name" value="RibonucZ/Hydroxyglut_hydro"/>
</dbReference>
<dbReference type="InterPro" id="IPR001279">
    <property type="entry name" value="Metallo-B-lactamas"/>
</dbReference>
<dbReference type="SUPFAM" id="SSF56281">
    <property type="entry name" value="Metallo-hydrolase/oxidoreductase"/>
    <property type="match status" value="1"/>
</dbReference>
<proteinExistence type="predicted"/>
<dbReference type="InterPro" id="IPR050114">
    <property type="entry name" value="UPF0173_UPF0282_UlaG_hydrolase"/>
</dbReference>
<reference evidence="4" key="1">
    <citation type="submission" date="2016-10" db="EMBL/GenBank/DDBJ databases">
        <authorList>
            <person name="Varghese N."/>
            <person name="Submissions S."/>
        </authorList>
    </citation>
    <scope>NUCLEOTIDE SEQUENCE [LARGE SCALE GENOMIC DNA]</scope>
    <source>
        <strain evidence="4">DSM 44260</strain>
    </source>
</reference>
<keyword evidence="4" id="KW-1185">Reference proteome</keyword>
<dbReference type="Pfam" id="PF12706">
    <property type="entry name" value="Lactamase_B_2"/>
    <property type="match status" value="1"/>
</dbReference>
<dbReference type="AlphaFoldDB" id="A0A1H9X099"/>
<accession>A0A1H9X099</accession>
<dbReference type="PANTHER" id="PTHR43546">
    <property type="entry name" value="UPF0173 METAL-DEPENDENT HYDROLASE MJ1163-RELATED"/>
    <property type="match status" value="1"/>
</dbReference>
<gene>
    <name evidence="3" type="ORF">SAMN04487818_11222</name>
</gene>
<evidence type="ECO:0000313" key="3">
    <source>
        <dbReference type="EMBL" id="SES39073.1"/>
    </source>
</evidence>
<organism evidence="3 4">
    <name type="scientific">Actinokineospora terrae</name>
    <dbReference type="NCBI Taxonomy" id="155974"/>
    <lineage>
        <taxon>Bacteria</taxon>
        <taxon>Bacillati</taxon>
        <taxon>Actinomycetota</taxon>
        <taxon>Actinomycetes</taxon>
        <taxon>Pseudonocardiales</taxon>
        <taxon>Pseudonocardiaceae</taxon>
        <taxon>Actinokineospora</taxon>
    </lineage>
</organism>
<dbReference type="EMBL" id="FOGI01000012">
    <property type="protein sequence ID" value="SES39073.1"/>
    <property type="molecule type" value="Genomic_DNA"/>
</dbReference>
<dbReference type="Gene3D" id="3.60.15.10">
    <property type="entry name" value="Ribonuclease Z/Hydroxyacylglutathione hydrolase-like"/>
    <property type="match status" value="1"/>
</dbReference>
<dbReference type="PANTHER" id="PTHR43546:SF9">
    <property type="entry name" value="L-ASCORBATE-6-PHOSPHATE LACTONASE ULAG-RELATED"/>
    <property type="match status" value="1"/>
</dbReference>
<dbReference type="STRING" id="155974.SAMN04487818_11222"/>
<feature type="domain" description="Metallo-beta-lactamase" evidence="2">
    <location>
        <begin position="23"/>
        <end position="219"/>
    </location>
</feature>